<dbReference type="OrthoDB" id="115056at2759"/>
<evidence type="ECO:0000313" key="6">
    <source>
        <dbReference type="Proteomes" id="UP000028582"/>
    </source>
</evidence>
<feature type="compositionally biased region" description="Basic and acidic residues" evidence="3">
    <location>
        <begin position="85"/>
        <end position="107"/>
    </location>
</feature>
<dbReference type="Gene3D" id="2.40.50.40">
    <property type="match status" value="1"/>
</dbReference>
<gene>
    <name evidence="5" type="ORF">F444_11124</name>
</gene>
<dbReference type="InterPro" id="IPR016197">
    <property type="entry name" value="Chromo-like_dom_sf"/>
</dbReference>
<name>A0A081A1Y6_PHYNI</name>
<comment type="caution">
    <text evidence="5">The sequence shown here is derived from an EMBL/GenBank/DDBJ whole genome shotgun (WGS) entry which is preliminary data.</text>
</comment>
<accession>A0A081A1Y6</accession>
<dbReference type="GO" id="GO:0005634">
    <property type="term" value="C:nucleus"/>
    <property type="evidence" value="ECO:0007669"/>
    <property type="project" value="UniProtKB-SubCell"/>
</dbReference>
<dbReference type="Proteomes" id="UP000028582">
    <property type="component" value="Unassembled WGS sequence"/>
</dbReference>
<proteinExistence type="predicted"/>
<dbReference type="InterPro" id="IPR023780">
    <property type="entry name" value="Chromo_domain"/>
</dbReference>
<sequence>MRIHPVFYVGLSIATWLSKSPFKPTRLKVEATSWRFSIRTRTRLGGSKRWNHGELVNSMWRSHRSQSEMLEMQESTNSPRSGTSLRDRPLRDERGRSRQVRMRREDADAVPASADSQLGNPAEARPPPALLDKHGEPHFHVERLVARRRRRGRTQYLVKWRGYPHSQNSWEVKVHLRENCIDVVDAYNLVQPLPMSHIGLRPHRQVPSASRQ</sequence>
<organism evidence="5 6">
    <name type="scientific">Phytophthora nicotianae P1976</name>
    <dbReference type="NCBI Taxonomy" id="1317066"/>
    <lineage>
        <taxon>Eukaryota</taxon>
        <taxon>Sar</taxon>
        <taxon>Stramenopiles</taxon>
        <taxon>Oomycota</taxon>
        <taxon>Peronosporomycetes</taxon>
        <taxon>Peronosporales</taxon>
        <taxon>Peronosporaceae</taxon>
        <taxon>Phytophthora</taxon>
    </lineage>
</organism>
<evidence type="ECO:0000256" key="1">
    <source>
        <dbReference type="ARBA" id="ARBA00004123"/>
    </source>
</evidence>
<dbReference type="SMART" id="SM00298">
    <property type="entry name" value="CHROMO"/>
    <property type="match status" value="1"/>
</dbReference>
<keyword evidence="2" id="KW-0539">Nucleus</keyword>
<dbReference type="Pfam" id="PF00385">
    <property type="entry name" value="Chromo"/>
    <property type="match status" value="1"/>
</dbReference>
<evidence type="ECO:0000313" key="5">
    <source>
        <dbReference type="EMBL" id="ETO72897.1"/>
    </source>
</evidence>
<reference evidence="5 6" key="1">
    <citation type="submission" date="2013-11" db="EMBL/GenBank/DDBJ databases">
        <title>The Genome Sequence of Phytophthora parasitica P1976.</title>
        <authorList>
            <consortium name="The Broad Institute Genomics Platform"/>
            <person name="Russ C."/>
            <person name="Tyler B."/>
            <person name="Panabieres F."/>
            <person name="Shan W."/>
            <person name="Tripathy S."/>
            <person name="Grunwald N."/>
            <person name="Machado M."/>
            <person name="Johnson C.S."/>
            <person name="Walker B."/>
            <person name="Young S."/>
            <person name="Zeng Q."/>
            <person name="Gargeya S."/>
            <person name="Fitzgerald M."/>
            <person name="Haas B."/>
            <person name="Abouelleil A."/>
            <person name="Allen A.W."/>
            <person name="Alvarado L."/>
            <person name="Arachchi H.M."/>
            <person name="Berlin A.M."/>
            <person name="Chapman S.B."/>
            <person name="Gainer-Dewar J."/>
            <person name="Goldberg J."/>
            <person name="Griggs A."/>
            <person name="Gujja S."/>
            <person name="Hansen M."/>
            <person name="Howarth C."/>
            <person name="Imamovic A."/>
            <person name="Ireland A."/>
            <person name="Larimer J."/>
            <person name="McCowan C."/>
            <person name="Murphy C."/>
            <person name="Pearson M."/>
            <person name="Poon T.W."/>
            <person name="Priest M."/>
            <person name="Roberts A."/>
            <person name="Saif S."/>
            <person name="Shea T."/>
            <person name="Sisk P."/>
            <person name="Sykes S."/>
            <person name="Wortman J."/>
            <person name="Nusbaum C."/>
            <person name="Birren B."/>
        </authorList>
    </citation>
    <scope>NUCLEOTIDE SEQUENCE [LARGE SCALE GENOMIC DNA]</scope>
    <source>
        <strain evidence="5 6">P1976</strain>
    </source>
</reference>
<feature type="domain" description="Chromo" evidence="4">
    <location>
        <begin position="139"/>
        <end position="187"/>
    </location>
</feature>
<dbReference type="InterPro" id="IPR051219">
    <property type="entry name" value="Heterochromatin_chromo-domain"/>
</dbReference>
<dbReference type="EMBL" id="ANJA01002018">
    <property type="protein sequence ID" value="ETO72897.1"/>
    <property type="molecule type" value="Genomic_DNA"/>
</dbReference>
<evidence type="ECO:0000259" key="4">
    <source>
        <dbReference type="PROSITE" id="PS50013"/>
    </source>
</evidence>
<evidence type="ECO:0000256" key="2">
    <source>
        <dbReference type="ARBA" id="ARBA00023242"/>
    </source>
</evidence>
<dbReference type="PANTHER" id="PTHR22812">
    <property type="entry name" value="CHROMOBOX PROTEIN"/>
    <property type="match status" value="1"/>
</dbReference>
<evidence type="ECO:0000256" key="3">
    <source>
        <dbReference type="SAM" id="MobiDB-lite"/>
    </source>
</evidence>
<dbReference type="SUPFAM" id="SSF54160">
    <property type="entry name" value="Chromo domain-like"/>
    <property type="match status" value="1"/>
</dbReference>
<dbReference type="AlphaFoldDB" id="A0A081A1Y6"/>
<dbReference type="InterPro" id="IPR000953">
    <property type="entry name" value="Chromo/chromo_shadow_dom"/>
</dbReference>
<dbReference type="PROSITE" id="PS50013">
    <property type="entry name" value="CHROMO_2"/>
    <property type="match status" value="1"/>
</dbReference>
<comment type="subcellular location">
    <subcellularLocation>
        <location evidence="1">Nucleus</location>
    </subcellularLocation>
</comment>
<dbReference type="CDD" id="cd00024">
    <property type="entry name" value="CD_CSD"/>
    <property type="match status" value="1"/>
</dbReference>
<feature type="region of interest" description="Disordered" evidence="3">
    <location>
        <begin position="64"/>
        <end position="134"/>
    </location>
</feature>
<protein>
    <recommendedName>
        <fullName evidence="4">Chromo domain-containing protein</fullName>
    </recommendedName>
</protein>
<feature type="compositionally biased region" description="Polar residues" evidence="3">
    <location>
        <begin position="73"/>
        <end position="84"/>
    </location>
</feature>